<dbReference type="InterPro" id="IPR022742">
    <property type="entry name" value="Hydrolase_4"/>
</dbReference>
<evidence type="ECO:0000313" key="4">
    <source>
        <dbReference type="Proteomes" id="UP000779900"/>
    </source>
</evidence>
<evidence type="ECO:0000259" key="2">
    <source>
        <dbReference type="Pfam" id="PF12146"/>
    </source>
</evidence>
<dbReference type="GO" id="GO:0016787">
    <property type="term" value="F:hydrolase activity"/>
    <property type="evidence" value="ECO:0007669"/>
    <property type="project" value="UniProtKB-KW"/>
</dbReference>
<feature type="region of interest" description="Disordered" evidence="1">
    <location>
        <begin position="82"/>
        <end position="103"/>
    </location>
</feature>
<comment type="caution">
    <text evidence="3">The sequence shown here is derived from an EMBL/GenBank/DDBJ whole genome shotgun (WGS) entry which is preliminary data.</text>
</comment>
<dbReference type="InterPro" id="IPR029058">
    <property type="entry name" value="AB_hydrolase_fold"/>
</dbReference>
<protein>
    <submittedName>
        <fullName evidence="3">Alpha/beta hydrolase</fullName>
    </submittedName>
</protein>
<keyword evidence="3" id="KW-0378">Hydrolase</keyword>
<dbReference type="SUPFAM" id="SSF53474">
    <property type="entry name" value="alpha/beta-Hydrolases"/>
    <property type="match status" value="1"/>
</dbReference>
<accession>A0A938BQL4</accession>
<evidence type="ECO:0000256" key="1">
    <source>
        <dbReference type="SAM" id="MobiDB-lite"/>
    </source>
</evidence>
<dbReference type="EMBL" id="VGIR01000009">
    <property type="protein sequence ID" value="MBM3330735.1"/>
    <property type="molecule type" value="Genomic_DNA"/>
</dbReference>
<dbReference type="Gene3D" id="3.40.50.1820">
    <property type="entry name" value="alpha/beta hydrolase"/>
    <property type="match status" value="1"/>
</dbReference>
<evidence type="ECO:0000313" key="3">
    <source>
        <dbReference type="EMBL" id="MBM3330735.1"/>
    </source>
</evidence>
<reference evidence="3" key="1">
    <citation type="submission" date="2019-03" db="EMBL/GenBank/DDBJ databases">
        <title>Lake Tanganyika Metagenome-Assembled Genomes (MAGs).</title>
        <authorList>
            <person name="Tran P."/>
        </authorList>
    </citation>
    <scope>NUCLEOTIDE SEQUENCE</scope>
    <source>
        <strain evidence="3">K_DeepCast_150m_m2_040</strain>
    </source>
</reference>
<dbReference type="Pfam" id="PF12146">
    <property type="entry name" value="Hydrolase_4"/>
    <property type="match status" value="1"/>
</dbReference>
<dbReference type="Proteomes" id="UP000779900">
    <property type="component" value="Unassembled WGS sequence"/>
</dbReference>
<sequence>MRRDGAKRRFDCSTNHEEQCVRLLCSSGMGGAAGRTATFAETNGKGRILAVTKTTPAINGEFVRVVTEDGLELNGLYVGPSQNARAKRQKSESAGPDSGPKPPVPGPFCLVHVHGWDGNFYENRFIDHAAAVCGRLGIGFVSGNNRGHDYVADVLRSRTSQKAKGKSQKAKPTDRFDYVQIGGMYEKLADCVPDIKAWVDFAVGRGAKRVILQGHSHGAIKATHYLTTTSDPRVCGLILLSPSDDMGLARRQLGERFSWVLSRAREMTSKGSGRKLLSDRDFSYPVSAATFFDCHNKDSITGVFNVSRTDRREFPELASIRVPALVAVGTVEEAFIGKPDKYVEEIRTCMVNCPSFTGAVVEGAPHNYLGRETQLARLLEKWLKSRTQGVKDSRTREKSW</sequence>
<organism evidence="3 4">
    <name type="scientific">candidate division WOR-3 bacterium</name>
    <dbReference type="NCBI Taxonomy" id="2052148"/>
    <lineage>
        <taxon>Bacteria</taxon>
        <taxon>Bacteria division WOR-3</taxon>
    </lineage>
</organism>
<dbReference type="AlphaFoldDB" id="A0A938BQL4"/>
<name>A0A938BQL4_UNCW3</name>
<feature type="domain" description="Serine aminopeptidase S33" evidence="2">
    <location>
        <begin position="184"/>
        <end position="265"/>
    </location>
</feature>
<proteinExistence type="predicted"/>
<gene>
    <name evidence="3" type="ORF">FJY68_02645</name>
</gene>